<evidence type="ECO:0000313" key="4">
    <source>
        <dbReference type="Proteomes" id="UP001642409"/>
    </source>
</evidence>
<keyword evidence="4" id="KW-1185">Reference proteome</keyword>
<proteinExistence type="predicted"/>
<name>A0AA86UFM6_9EUKA</name>
<evidence type="ECO:0000313" key="3">
    <source>
        <dbReference type="EMBL" id="CAL6053776.1"/>
    </source>
</evidence>
<reference evidence="3 4" key="2">
    <citation type="submission" date="2024-07" db="EMBL/GenBank/DDBJ databases">
        <authorList>
            <person name="Akdeniz Z."/>
        </authorList>
    </citation>
    <scope>NUCLEOTIDE SEQUENCE [LARGE SCALE GENOMIC DNA]</scope>
</reference>
<dbReference type="EMBL" id="CATOUU010000805">
    <property type="protein sequence ID" value="CAI9949946.1"/>
    <property type="molecule type" value="Genomic_DNA"/>
</dbReference>
<feature type="region of interest" description="Disordered" evidence="1">
    <location>
        <begin position="209"/>
        <end position="229"/>
    </location>
</feature>
<dbReference type="EMBL" id="CAXDID020000198">
    <property type="protein sequence ID" value="CAL6053776.1"/>
    <property type="molecule type" value="Genomic_DNA"/>
</dbReference>
<evidence type="ECO:0000256" key="1">
    <source>
        <dbReference type="SAM" id="MobiDB-lite"/>
    </source>
</evidence>
<comment type="caution">
    <text evidence="2">The sequence shown here is derived from an EMBL/GenBank/DDBJ whole genome shotgun (WGS) entry which is preliminary data.</text>
</comment>
<dbReference type="Proteomes" id="UP001642409">
    <property type="component" value="Unassembled WGS sequence"/>
</dbReference>
<dbReference type="AlphaFoldDB" id="A0AA86UFM6"/>
<reference evidence="2" key="1">
    <citation type="submission" date="2023-06" db="EMBL/GenBank/DDBJ databases">
        <authorList>
            <person name="Kurt Z."/>
        </authorList>
    </citation>
    <scope>NUCLEOTIDE SEQUENCE</scope>
</reference>
<accession>A0AA86UFM6</accession>
<gene>
    <name evidence="2" type="ORF">HINF_LOCUS37591</name>
    <name evidence="3" type="ORF">HINF_LOCUS45632</name>
</gene>
<evidence type="ECO:0000313" key="2">
    <source>
        <dbReference type="EMBL" id="CAI9949946.1"/>
    </source>
</evidence>
<organism evidence="2">
    <name type="scientific">Hexamita inflata</name>
    <dbReference type="NCBI Taxonomy" id="28002"/>
    <lineage>
        <taxon>Eukaryota</taxon>
        <taxon>Metamonada</taxon>
        <taxon>Diplomonadida</taxon>
        <taxon>Hexamitidae</taxon>
        <taxon>Hexamitinae</taxon>
        <taxon>Hexamita</taxon>
    </lineage>
</organism>
<feature type="region of interest" description="Disordered" evidence="1">
    <location>
        <begin position="1"/>
        <end position="20"/>
    </location>
</feature>
<sequence length="357" mass="41526">MLNQTQLEEHNTNIESKNQPEILITQAKAHLSKQPASQVISTQEAKPAPVKASKAEVTTANANKTAQDNLVDYKQLQAQPKVFENASQAQKQYFSLEMQLNHLKQLEASRKITKYRAFTCYLCQYQFATLQDLHYHFLQQYKSHPIHHFMNHYYGQITTHINELQEKLKQCYICDQCGHFTSNEGTHSSHLTNCMYQHQQLRWEVAQDNQGNQPTNQNTNQQPNSQQQGQSKYNLFNGLRRLNHPASAHCTSCMPQEHQQKHLFNGQQTRSTSQKRENNLAQGIIFSNSKLLTFLKNLREKRYRSICLGETVLQVFHKLFERQLNSKITHHHRQYVGRKSGLLSAKLQVAHMLNKQF</sequence>
<protein>
    <submittedName>
        <fullName evidence="3">Hypothetical_protein</fullName>
    </submittedName>
</protein>